<protein>
    <submittedName>
        <fullName evidence="1">Uncharacterized protein</fullName>
    </submittedName>
</protein>
<sequence length="614" mass="71766">MGKKEKESDTKDLKDTKTIDKKIIYKRSLRIGLGFLTIIVLFIGFLLIYLHNSSFTVAFNQIELGGYFNDRDLGKIIEIKENNVSIEIPIDVLTTAFNHKIEEMSIQNGYIINNGFIDTNENKAYINTTIHGINIPISMDVTLDNDNREIQINFTNMKLRNKNFLSLPKSIEETIKAKLIENKEILNISLDDFNIPDIATIHSINMDSDKVVIDLVIDEARTKQLLADIAKVKSDELYGIYKNDNDNTRGKVLDIIDKEIISTEDIEMILTDILIGDEELIKNILILTDENKIDYVLNNFGKYITHYSKKDITNEKNKLILGKIKNYCTLLLDQVEKLPKNEYVVYLNNPYDIDKDVSVFIKDIIVKYNLDIPEDVYDKMNFLYNYADKNYIIAYKIDDNKYAVVDKMNYDFIDEKDYLGYQFQKPLETKVFYDEDIEKSIKEYFASEVFIRYMNTDGRYAFVIASNSNNYQSYERFALEKKETWKIVDKGINDLYTFSINHPGFNIRTITDNFIEDNIYSLSDKDINAVLDQLEYRDIIPDRKEVGIEYCSYDGKYISIKLTNDEEYVFSIKYSYLDKVYKKETAINKWRDISPLILLQDKNNDKDDAKLINK</sequence>
<dbReference type="EMBL" id="BTPU01000025">
    <property type="protein sequence ID" value="GMQ62435.1"/>
    <property type="molecule type" value="Genomic_DNA"/>
</dbReference>
<reference evidence="1" key="1">
    <citation type="submission" date="2023-09" db="EMBL/GenBank/DDBJ databases">
        <title>Vallitalea sediminicola and Vallitalea maricola sp. nov., anaerobic bacteria isolated from marine sediment.</title>
        <authorList>
            <person name="Hirano S."/>
            <person name="Maeda A."/>
            <person name="Terahara T."/>
            <person name="Mori K."/>
            <person name="Hamada M."/>
            <person name="Matsumoto R."/>
            <person name="Kobayashi T."/>
        </authorList>
    </citation>
    <scope>NUCLEOTIDE SEQUENCE</scope>
    <source>
        <strain evidence="1">AN17-2</strain>
    </source>
</reference>
<organism evidence="1 2">
    <name type="scientific">Vallitalea maricola</name>
    <dbReference type="NCBI Taxonomy" id="3074433"/>
    <lineage>
        <taxon>Bacteria</taxon>
        <taxon>Bacillati</taxon>
        <taxon>Bacillota</taxon>
        <taxon>Clostridia</taxon>
        <taxon>Lachnospirales</taxon>
        <taxon>Vallitaleaceae</taxon>
        <taxon>Vallitalea</taxon>
    </lineage>
</organism>
<gene>
    <name evidence="1" type="ORF">AN2V17_16670</name>
</gene>
<evidence type="ECO:0000313" key="1">
    <source>
        <dbReference type="EMBL" id="GMQ62435.1"/>
    </source>
</evidence>
<proteinExistence type="predicted"/>
<name>A0ACB5UIN6_9FIRM</name>
<accession>A0ACB5UIN6</accession>
<dbReference type="Proteomes" id="UP001374599">
    <property type="component" value="Unassembled WGS sequence"/>
</dbReference>
<keyword evidence="2" id="KW-1185">Reference proteome</keyword>
<comment type="caution">
    <text evidence="1">The sequence shown here is derived from an EMBL/GenBank/DDBJ whole genome shotgun (WGS) entry which is preliminary data.</text>
</comment>
<evidence type="ECO:0000313" key="2">
    <source>
        <dbReference type="Proteomes" id="UP001374599"/>
    </source>
</evidence>